<dbReference type="SUPFAM" id="SSF50998">
    <property type="entry name" value="Quinoprotein alcohol dehydrogenase-like"/>
    <property type="match status" value="3"/>
</dbReference>
<dbReference type="KEGG" id="aagg:ETAA8_32040"/>
<dbReference type="SUPFAM" id="SSF53335">
    <property type="entry name" value="S-adenosyl-L-methionine-dependent methyltransferases"/>
    <property type="match status" value="1"/>
</dbReference>
<name>A0A517YCZ9_9BACT</name>
<evidence type="ECO:0000313" key="4">
    <source>
        <dbReference type="Proteomes" id="UP000315017"/>
    </source>
</evidence>
<evidence type="ECO:0000256" key="1">
    <source>
        <dbReference type="SAM" id="SignalP"/>
    </source>
</evidence>
<dbReference type="RefSeq" id="WP_145089856.1">
    <property type="nucleotide sequence ID" value="NZ_CP036274.1"/>
</dbReference>
<dbReference type="Pfam" id="PF13360">
    <property type="entry name" value="PQQ_2"/>
    <property type="match status" value="3"/>
</dbReference>
<reference evidence="3 4" key="1">
    <citation type="submission" date="2019-02" db="EMBL/GenBank/DDBJ databases">
        <title>Deep-cultivation of Planctomycetes and their phenomic and genomic characterization uncovers novel biology.</title>
        <authorList>
            <person name="Wiegand S."/>
            <person name="Jogler M."/>
            <person name="Boedeker C."/>
            <person name="Pinto D."/>
            <person name="Vollmers J."/>
            <person name="Rivas-Marin E."/>
            <person name="Kohn T."/>
            <person name="Peeters S.H."/>
            <person name="Heuer A."/>
            <person name="Rast P."/>
            <person name="Oberbeckmann S."/>
            <person name="Bunk B."/>
            <person name="Jeske O."/>
            <person name="Meyerdierks A."/>
            <person name="Storesund J.E."/>
            <person name="Kallscheuer N."/>
            <person name="Luecker S."/>
            <person name="Lage O.M."/>
            <person name="Pohl T."/>
            <person name="Merkel B.J."/>
            <person name="Hornburger P."/>
            <person name="Mueller R.-W."/>
            <person name="Bruemmer F."/>
            <person name="Labrenz M."/>
            <person name="Spormann A.M."/>
            <person name="Op den Camp H."/>
            <person name="Overmann J."/>
            <person name="Amann R."/>
            <person name="Jetten M.S.M."/>
            <person name="Mascher T."/>
            <person name="Medema M.H."/>
            <person name="Devos D.P."/>
            <person name="Kaster A.-K."/>
            <person name="Ovreas L."/>
            <person name="Rohde M."/>
            <person name="Galperin M.Y."/>
            <person name="Jogler C."/>
        </authorList>
    </citation>
    <scope>NUCLEOTIDE SEQUENCE [LARGE SCALE GENOMIC DNA]</scope>
    <source>
        <strain evidence="3 4">ETA_A8</strain>
    </source>
</reference>
<organism evidence="3 4">
    <name type="scientific">Anatilimnocola aggregata</name>
    <dbReference type="NCBI Taxonomy" id="2528021"/>
    <lineage>
        <taxon>Bacteria</taxon>
        <taxon>Pseudomonadati</taxon>
        <taxon>Planctomycetota</taxon>
        <taxon>Planctomycetia</taxon>
        <taxon>Pirellulales</taxon>
        <taxon>Pirellulaceae</taxon>
        <taxon>Anatilimnocola</taxon>
    </lineage>
</organism>
<feature type="domain" description="Pyrrolo-quinoline quinone repeat" evidence="2">
    <location>
        <begin position="166"/>
        <end position="413"/>
    </location>
</feature>
<keyword evidence="4" id="KW-1185">Reference proteome</keyword>
<keyword evidence="1" id="KW-0732">Signal</keyword>
<dbReference type="Gene3D" id="3.40.50.150">
    <property type="entry name" value="Vaccinia Virus protein VP39"/>
    <property type="match status" value="1"/>
</dbReference>
<feature type="domain" description="Pyrrolo-quinoline quinone repeat" evidence="2">
    <location>
        <begin position="70"/>
        <end position="141"/>
    </location>
</feature>
<dbReference type="Gene3D" id="2.130.10.10">
    <property type="entry name" value="YVTN repeat-like/Quinoprotein amine dehydrogenase"/>
    <property type="match status" value="4"/>
</dbReference>
<dbReference type="PANTHER" id="PTHR34512:SF30">
    <property type="entry name" value="OUTER MEMBRANE PROTEIN ASSEMBLY FACTOR BAMB"/>
    <property type="match status" value="1"/>
</dbReference>
<evidence type="ECO:0000259" key="2">
    <source>
        <dbReference type="Pfam" id="PF13360"/>
    </source>
</evidence>
<dbReference type="EMBL" id="CP036274">
    <property type="protein sequence ID" value="QDU28111.1"/>
    <property type="molecule type" value="Genomic_DNA"/>
</dbReference>
<proteinExistence type="predicted"/>
<dbReference type="InterPro" id="IPR029063">
    <property type="entry name" value="SAM-dependent_MTases_sf"/>
</dbReference>
<protein>
    <submittedName>
        <fullName evidence="3">Outer membrane biogenesis protein BamB</fullName>
    </submittedName>
</protein>
<feature type="domain" description="Pyrrolo-quinoline quinone repeat" evidence="2">
    <location>
        <begin position="749"/>
        <end position="886"/>
    </location>
</feature>
<dbReference type="InterPro" id="IPR011047">
    <property type="entry name" value="Quinoprotein_ADH-like_sf"/>
</dbReference>
<accession>A0A517YCZ9</accession>
<dbReference type="AlphaFoldDB" id="A0A517YCZ9"/>
<dbReference type="OrthoDB" id="218952at2"/>
<dbReference type="PANTHER" id="PTHR34512">
    <property type="entry name" value="CELL SURFACE PROTEIN"/>
    <property type="match status" value="1"/>
</dbReference>
<feature type="signal peptide" evidence="1">
    <location>
        <begin position="1"/>
        <end position="19"/>
    </location>
</feature>
<dbReference type="SMART" id="SM00564">
    <property type="entry name" value="PQQ"/>
    <property type="match status" value="7"/>
</dbReference>
<dbReference type="InterPro" id="IPR015943">
    <property type="entry name" value="WD40/YVTN_repeat-like_dom_sf"/>
</dbReference>
<dbReference type="Proteomes" id="UP000315017">
    <property type="component" value="Chromosome"/>
</dbReference>
<sequence length="1002" mass="107444" precursor="true">MTKSAWLLLLLTCTAPIQGADWTTYRGDAERSGYTAESLPAKLSLAWTYQPKHSPTPAWPRDDRMLFDRASDVVVSGGVALFGSSTDCQVIALDAKTGQRRWTFFTDAPVRFAPAIWRDRAFVVSDDGHLYCLSIVDGTLLQKWRGGPSDDLILGNGRMVSRWPARGGPVVRDNIVYYAAGIWQSEGIFLYAIDAETGKVLWHNDEAGKIYMPQPHGGAMANSGVSAQGYLVATNDELIVPTGRAVPAGFARRSGSFLYYHLQANGHIGGTQTVVAGSRFYNGGTAFQNATGALVAKLGLGMVAATPAGTVFGTKKDVRLVKLVEKTAPDRKGVPTKSLDHEVQWSVADVDGSASLIVAGNVIVAGGGTSVTAIDAKSQAILWSAEVDGVPYGLAAANGCLYVSTDRGTVYCFADTVTSPPAKIAPAKSKPIAAQLAGDAADEIIKRTGVKDGFCLDLDCGNADLAIALAQRTQLQIYALTSAESEVNALRTKLAAHGLYGSRITVHLGNAETARYGKYFADLVVSSASLNSGSLGTSLEKLPREVRPAGGMLCTGKLGAMEVATRPALAKAGSWTHQYSDLGNSSCSTDEIVKGDLKALWFRDVDLEMPQRHGRGHAPLFQDGRMFVEGMGALRAVDAYNGRNLWEFPLPNIQAAYNADHLSGTSVTGSNFCVAAGSVFVHDKLQCYRLDAVTGKKLGEFKPPAQRDGKPGSWGYIACDGKLLFGSLANPKHVARFAWKAADVSELWGESATFFALDAKTGELRWRYDAEESIRHNAIAIGNGRVFLIDRAIANEDRWNPADKSAKLPAVTALKQPLGRLVALDSSTGEIVWKGERDAFGTMLALSPQHDALVMGYQSTRFKLPSEIGGKLAVIRASTGQEMWKKDAKYVTRPLINDRIIYTQGEAWDLLTGKEQGFALNRSYGCGQLAGSKHMLLFRSATLGYLDLSRGSGVENYGGIRPGCWINALPVGGLVLVPDASAGCQCSYQNRSWMALSGTHEE</sequence>
<feature type="chain" id="PRO_5022239163" evidence="1">
    <location>
        <begin position="20"/>
        <end position="1002"/>
    </location>
</feature>
<gene>
    <name evidence="3" type="ORF">ETAA8_32040</name>
</gene>
<dbReference type="InterPro" id="IPR002372">
    <property type="entry name" value="PQQ_rpt_dom"/>
</dbReference>
<dbReference type="InterPro" id="IPR018391">
    <property type="entry name" value="PQQ_b-propeller_rpt"/>
</dbReference>
<evidence type="ECO:0000313" key="3">
    <source>
        <dbReference type="EMBL" id="QDU28111.1"/>
    </source>
</evidence>